<proteinExistence type="predicted"/>
<name>A0ABX6MGW4_9BURK</name>
<organism evidence="1 2">
    <name type="scientific">Duganella dendranthematis</name>
    <dbReference type="NCBI Taxonomy" id="2728021"/>
    <lineage>
        <taxon>Bacteria</taxon>
        <taxon>Pseudomonadati</taxon>
        <taxon>Pseudomonadota</taxon>
        <taxon>Betaproteobacteria</taxon>
        <taxon>Burkholderiales</taxon>
        <taxon>Oxalobacteraceae</taxon>
        <taxon>Telluria group</taxon>
        <taxon>Duganella</taxon>
    </lineage>
</organism>
<dbReference type="Proteomes" id="UP000503117">
    <property type="component" value="Chromosome"/>
</dbReference>
<evidence type="ECO:0000313" key="2">
    <source>
        <dbReference type="Proteomes" id="UP000503117"/>
    </source>
</evidence>
<evidence type="ECO:0000313" key="1">
    <source>
        <dbReference type="EMBL" id="QJD93583.1"/>
    </source>
</evidence>
<sequence>MEDTTPGASDDLAALRDIVTISIPVKSGHWEIFGTPEYKGGVPAPTDFTTLIAELEPADRAWIERDKHMSGKVHIVPEAARPWLNDQFRSWLAANRNTSVDLTSQPNCRQYETSLKKTGKAVSGLVCAGSRGLLLYLTLSSSL</sequence>
<dbReference type="EMBL" id="CP051684">
    <property type="protein sequence ID" value="QJD93583.1"/>
    <property type="molecule type" value="Genomic_DNA"/>
</dbReference>
<keyword evidence="2" id="KW-1185">Reference proteome</keyword>
<dbReference type="RefSeq" id="WP_169114453.1">
    <property type="nucleotide sequence ID" value="NZ_CP051684.1"/>
</dbReference>
<accession>A0ABX6MGW4</accession>
<gene>
    <name evidence="1" type="ORF">HH213_27975</name>
</gene>
<protein>
    <submittedName>
        <fullName evidence="1">Uncharacterized protein</fullName>
    </submittedName>
</protein>
<reference evidence="1 2" key="1">
    <citation type="submission" date="2020-04" db="EMBL/GenBank/DDBJ databases">
        <title>Genome sequencing of novel species.</title>
        <authorList>
            <person name="Heo J."/>
            <person name="Kim S.-J."/>
            <person name="Kim J.-S."/>
            <person name="Hong S.-B."/>
            <person name="Kwon S.-W."/>
        </authorList>
    </citation>
    <scope>NUCLEOTIDE SEQUENCE [LARGE SCALE GENOMIC DNA]</scope>
    <source>
        <strain evidence="1 2">AF9R3</strain>
    </source>
</reference>